<proteinExistence type="predicted"/>
<dbReference type="InterPro" id="IPR029045">
    <property type="entry name" value="ClpP/crotonase-like_dom_sf"/>
</dbReference>
<sequence>MKRYITICILMFLILLSIAISGCGTQYLGGNRDEKWTKDLEYLRKALPRKHVDPFFNISEDEFNDEIDNLEEKICDLNDEEITDGIYKITASVGDAHTNAYANYYGRFPVQFYYFGKDIYLINTTEKYDQVLNYKLKKINGMEIEHIENLLQPLIPHENEANIKKQLPAFLSRPDILKGAGITHSLDKVDFELQDGNGNEHNVRIEAVNDDNDLNWIVEKDDSSYPLYRQNGDLNYWYKYLEHEKAVYFKYNSCFEDEDIGSIKDMTAEIFDLIDRRKADRLIIDVRNNSGGSDGYLNELIEGIKARNINNPDKLFVIIGRETFSSAIIEAARLDEETNATLVGEMTSGKPNHYGAVGNFKLPNSKISIRYSTKHINIFKNQENSLMPDVLKEVSIDDYINKKDPVLDYILQNS</sequence>
<comment type="caution">
    <text evidence="1">The sequence shown here is derived from an EMBL/GenBank/DDBJ whole genome shotgun (WGS) entry which is preliminary data.</text>
</comment>
<dbReference type="Proteomes" id="UP000321089">
    <property type="component" value="Unassembled WGS sequence"/>
</dbReference>
<evidence type="ECO:0000313" key="1">
    <source>
        <dbReference type="EMBL" id="GEQ23317.1"/>
    </source>
</evidence>
<dbReference type="PROSITE" id="PS51257">
    <property type="entry name" value="PROKAR_LIPOPROTEIN"/>
    <property type="match status" value="1"/>
</dbReference>
<accession>A0A512TSR7</accession>
<gene>
    <name evidence="1" type="ORF">CBU02nite_38230</name>
</gene>
<dbReference type="EMBL" id="BKBC01000097">
    <property type="protein sequence ID" value="GEQ23317.1"/>
    <property type="molecule type" value="Genomic_DNA"/>
</dbReference>
<name>A0A512TSR7_CLOBU</name>
<organism evidence="1 2">
    <name type="scientific">Clostridium butyricum</name>
    <dbReference type="NCBI Taxonomy" id="1492"/>
    <lineage>
        <taxon>Bacteria</taxon>
        <taxon>Bacillati</taxon>
        <taxon>Bacillota</taxon>
        <taxon>Clostridia</taxon>
        <taxon>Eubacteriales</taxon>
        <taxon>Clostridiaceae</taxon>
        <taxon>Clostridium</taxon>
    </lineage>
</organism>
<dbReference type="AlphaFoldDB" id="A0A512TSR7"/>
<dbReference type="RefSeq" id="WP_146869323.1">
    <property type="nucleotide sequence ID" value="NZ_BKBC01000097.1"/>
</dbReference>
<evidence type="ECO:0000313" key="2">
    <source>
        <dbReference type="Proteomes" id="UP000321089"/>
    </source>
</evidence>
<dbReference type="SUPFAM" id="SSF52096">
    <property type="entry name" value="ClpP/crotonase"/>
    <property type="match status" value="1"/>
</dbReference>
<dbReference type="Gene3D" id="3.90.226.10">
    <property type="entry name" value="2-enoyl-CoA Hydratase, Chain A, domain 1"/>
    <property type="match status" value="2"/>
</dbReference>
<protein>
    <submittedName>
        <fullName evidence="1">Peptidase S41</fullName>
    </submittedName>
</protein>
<reference evidence="1 2" key="1">
    <citation type="submission" date="2019-07" db="EMBL/GenBank/DDBJ databases">
        <title>Whole genome shotgun sequence of Clostridium butyricum NBRC 3858.</title>
        <authorList>
            <person name="Hosoyama A."/>
            <person name="Uohara A."/>
            <person name="Ohji S."/>
            <person name="Ichikawa N."/>
        </authorList>
    </citation>
    <scope>NUCLEOTIDE SEQUENCE [LARGE SCALE GENOMIC DNA]</scope>
    <source>
        <strain evidence="1 2">NBRC 3858</strain>
    </source>
</reference>